<dbReference type="InterPro" id="IPR007627">
    <property type="entry name" value="RNA_pol_sigma70_r2"/>
</dbReference>
<accession>A0ABU0M3U8</accession>
<dbReference type="Gene3D" id="1.10.10.10">
    <property type="entry name" value="Winged helix-like DNA-binding domain superfamily/Winged helix DNA-binding domain"/>
    <property type="match status" value="1"/>
</dbReference>
<dbReference type="PANTHER" id="PTHR43133:SF62">
    <property type="entry name" value="RNA POLYMERASE SIGMA FACTOR SIGZ"/>
    <property type="match status" value="1"/>
</dbReference>
<evidence type="ECO:0000256" key="3">
    <source>
        <dbReference type="ARBA" id="ARBA00023082"/>
    </source>
</evidence>
<dbReference type="EMBL" id="JAUSWJ010000001">
    <property type="protein sequence ID" value="MDQ0515624.1"/>
    <property type="molecule type" value="Genomic_DNA"/>
</dbReference>
<feature type="domain" description="RNA polymerase sigma factor 70 region 4 type 2" evidence="6">
    <location>
        <begin position="130"/>
        <end position="179"/>
    </location>
</feature>
<dbReference type="InterPro" id="IPR036388">
    <property type="entry name" value="WH-like_DNA-bd_sf"/>
</dbReference>
<sequence length="187" mass="20559">MSEAGRLSQPGELDALMADVAGGDETAFRRLYDRMAGKLFAVIRRIAGSEAAAEEALQETFLRIWNHADRYDPALASASTWMVTIARHAAIDLIRRGPERVSAAAVAIDDELADRLAGPAPADGLEARGLSRCLDGLEPDRRQMVLLAYCQGWSREELSRRFDRPVPTVKTLLRRSLIALKECLGGR</sequence>
<dbReference type="SUPFAM" id="SSF88946">
    <property type="entry name" value="Sigma2 domain of RNA polymerase sigma factors"/>
    <property type="match status" value="1"/>
</dbReference>
<evidence type="ECO:0000256" key="4">
    <source>
        <dbReference type="ARBA" id="ARBA00023163"/>
    </source>
</evidence>
<evidence type="ECO:0000256" key="1">
    <source>
        <dbReference type="ARBA" id="ARBA00010641"/>
    </source>
</evidence>
<dbReference type="InterPro" id="IPR013325">
    <property type="entry name" value="RNA_pol_sigma_r2"/>
</dbReference>
<dbReference type="InterPro" id="IPR014284">
    <property type="entry name" value="RNA_pol_sigma-70_dom"/>
</dbReference>
<comment type="caution">
    <text evidence="7">The sequence shown here is derived from an EMBL/GenBank/DDBJ whole genome shotgun (WGS) entry which is preliminary data.</text>
</comment>
<keyword evidence="4" id="KW-0804">Transcription</keyword>
<feature type="domain" description="RNA polymerase sigma-70 region 2" evidence="5">
    <location>
        <begin position="31"/>
        <end position="96"/>
    </location>
</feature>
<dbReference type="NCBIfam" id="TIGR02937">
    <property type="entry name" value="sigma70-ECF"/>
    <property type="match status" value="1"/>
</dbReference>
<dbReference type="Pfam" id="PF04542">
    <property type="entry name" value="Sigma70_r2"/>
    <property type="match status" value="1"/>
</dbReference>
<evidence type="ECO:0000259" key="5">
    <source>
        <dbReference type="Pfam" id="PF04542"/>
    </source>
</evidence>
<evidence type="ECO:0000256" key="2">
    <source>
        <dbReference type="ARBA" id="ARBA00023015"/>
    </source>
</evidence>
<dbReference type="Proteomes" id="UP001223743">
    <property type="component" value="Unassembled WGS sequence"/>
</dbReference>
<dbReference type="InterPro" id="IPR039425">
    <property type="entry name" value="RNA_pol_sigma-70-like"/>
</dbReference>
<evidence type="ECO:0000313" key="7">
    <source>
        <dbReference type="EMBL" id="MDQ0515624.1"/>
    </source>
</evidence>
<dbReference type="RefSeq" id="WP_266280771.1">
    <property type="nucleotide sequence ID" value="NZ_JAPKNF010000001.1"/>
</dbReference>
<dbReference type="InterPro" id="IPR013249">
    <property type="entry name" value="RNA_pol_sigma70_r4_t2"/>
</dbReference>
<evidence type="ECO:0000313" key="8">
    <source>
        <dbReference type="Proteomes" id="UP001223743"/>
    </source>
</evidence>
<dbReference type="InterPro" id="IPR013324">
    <property type="entry name" value="RNA_pol_sigma_r3/r4-like"/>
</dbReference>
<proteinExistence type="inferred from homology"/>
<dbReference type="PANTHER" id="PTHR43133">
    <property type="entry name" value="RNA POLYMERASE ECF-TYPE SIGMA FACTO"/>
    <property type="match status" value="1"/>
</dbReference>
<keyword evidence="8" id="KW-1185">Reference proteome</keyword>
<keyword evidence="3" id="KW-0731">Sigma factor</keyword>
<gene>
    <name evidence="7" type="ORF">QO015_001237</name>
</gene>
<keyword evidence="2" id="KW-0805">Transcription regulation</keyword>
<name>A0ABU0M3U8_9HYPH</name>
<dbReference type="Pfam" id="PF08281">
    <property type="entry name" value="Sigma70_r4_2"/>
    <property type="match status" value="1"/>
</dbReference>
<reference evidence="7 8" key="1">
    <citation type="submission" date="2023-07" db="EMBL/GenBank/DDBJ databases">
        <title>Genomic Encyclopedia of Type Strains, Phase IV (KMG-IV): sequencing the most valuable type-strain genomes for metagenomic binning, comparative biology and taxonomic classification.</title>
        <authorList>
            <person name="Goeker M."/>
        </authorList>
    </citation>
    <scope>NUCLEOTIDE SEQUENCE [LARGE SCALE GENOMIC DNA]</scope>
    <source>
        <strain evidence="7 8">B1-1</strain>
    </source>
</reference>
<dbReference type="Gene3D" id="1.10.1740.10">
    <property type="match status" value="1"/>
</dbReference>
<dbReference type="SUPFAM" id="SSF88659">
    <property type="entry name" value="Sigma3 and sigma4 domains of RNA polymerase sigma factors"/>
    <property type="match status" value="1"/>
</dbReference>
<protein>
    <submittedName>
        <fullName evidence="7">RNA polymerase sigma-70 factor (ECF subfamily)</fullName>
    </submittedName>
</protein>
<comment type="similarity">
    <text evidence="1">Belongs to the sigma-70 factor family. ECF subfamily.</text>
</comment>
<evidence type="ECO:0000259" key="6">
    <source>
        <dbReference type="Pfam" id="PF08281"/>
    </source>
</evidence>
<organism evidence="7 8">
    <name type="scientific">Kaistia geumhonensis</name>
    <dbReference type="NCBI Taxonomy" id="410839"/>
    <lineage>
        <taxon>Bacteria</taxon>
        <taxon>Pseudomonadati</taxon>
        <taxon>Pseudomonadota</taxon>
        <taxon>Alphaproteobacteria</taxon>
        <taxon>Hyphomicrobiales</taxon>
        <taxon>Kaistiaceae</taxon>
        <taxon>Kaistia</taxon>
    </lineage>
</organism>